<dbReference type="AlphaFoldDB" id="A0A0C7NDF5"/>
<dbReference type="GeneID" id="34687202"/>
<dbReference type="PIRSF" id="PIRSF005412">
    <property type="entry name" value="UCP005412_abhydr"/>
    <property type="match status" value="1"/>
</dbReference>
<name>A0A0C7NDF5_9SACH</name>
<reference evidence="5 6" key="1">
    <citation type="submission" date="2014-12" db="EMBL/GenBank/DDBJ databases">
        <authorList>
            <person name="Neuveglise Cecile"/>
        </authorList>
    </citation>
    <scope>NUCLEOTIDE SEQUENCE [LARGE SCALE GENOMIC DNA]</scope>
    <source>
        <strain evidence="5 6">CBS 12615</strain>
    </source>
</reference>
<sequence>MTKSQDEGSLLVDDSLVLGLGELARYRITVDQDCKELANLVENSQLYLTFKNTESALLRPIYLTGPYSFYVDLQPYNYDESKPFDEDVQFCDDVKPNDIFRAVLKINENSRIGETSKYSWHINISSQLSVTKIPTLGFRVCISTQKFREMPHLQISSVKGFSCEKWDTNQLWNLPPRFPDLPLHLVFLTHGIFSNVGCDMIYLKDKIEQISMGSSRSSVSNVVVRGFRGNQGRSSKGIKANGIRMGRFVIETIDELRRDFKLKYISFVGHSLGGPTQSMALRYVCLERPDIFDPKEGLEPMHFITLASPYLGVAGEVPPFVTLALDMGVLGQTGADLNLNRTFFMSKTGLVKRGDNLGKYKYRPLLEIIPSDPVISLIQRFKNRTTYANVLHDGIVPLRTAALLYLDWKGLGDVRGVRKDGGKEDTGTPEYSNKNNTTGEIPEEKMDKKSALKYMLPQAALRRGYKRYQRTQTRYPRSDGNKQDNSDGEEHIAPPPTANPLTSAANIVIAPLPTQEYLRNPKDRGDKIIHDKLYYPDELPPPHYSNRDLFKKIIYPNDRIYRVQERIARQWQETSTWRKVLVSLEPDSHNNIVVRRKFVNAFGWVVVDHLTKSHFGSESHSKGDIEKN</sequence>
<proteinExistence type="inferred from homology"/>
<keyword evidence="6" id="KW-1185">Reference proteome</keyword>
<feature type="compositionally biased region" description="Basic and acidic residues" evidence="3">
    <location>
        <begin position="416"/>
        <end position="426"/>
    </location>
</feature>
<dbReference type="InterPro" id="IPR029058">
    <property type="entry name" value="AB_hydrolase_fold"/>
</dbReference>
<feature type="domain" description="DUF676" evidence="4">
    <location>
        <begin position="183"/>
        <end position="400"/>
    </location>
</feature>
<dbReference type="InterPro" id="IPR007751">
    <property type="entry name" value="DUF676_lipase-like"/>
</dbReference>
<dbReference type="InterPro" id="IPR016445">
    <property type="entry name" value="Rog1_fam"/>
</dbReference>
<evidence type="ECO:0000256" key="3">
    <source>
        <dbReference type="SAM" id="MobiDB-lite"/>
    </source>
</evidence>
<evidence type="ECO:0000313" key="5">
    <source>
        <dbReference type="EMBL" id="CEP63684.1"/>
    </source>
</evidence>
<evidence type="ECO:0000313" key="6">
    <source>
        <dbReference type="Proteomes" id="UP000054304"/>
    </source>
</evidence>
<dbReference type="PANTHER" id="PTHR12482">
    <property type="entry name" value="LIPASE ROG1-RELATED-RELATED"/>
    <property type="match status" value="1"/>
</dbReference>
<dbReference type="STRING" id="1245769.A0A0C7NDF5"/>
<evidence type="ECO:0000256" key="2">
    <source>
        <dbReference type="ARBA" id="ARBA00022963"/>
    </source>
</evidence>
<comment type="similarity">
    <text evidence="1">Belongs to the putative lipase ROG1 family.</text>
</comment>
<keyword evidence="2" id="KW-0443">Lipid metabolism</keyword>
<dbReference type="GO" id="GO:0047372">
    <property type="term" value="F:monoacylglycerol lipase activity"/>
    <property type="evidence" value="ECO:0007669"/>
    <property type="project" value="TreeGrafter"/>
</dbReference>
<feature type="region of interest" description="Disordered" evidence="3">
    <location>
        <begin position="465"/>
        <end position="501"/>
    </location>
</feature>
<feature type="compositionally biased region" description="Polar residues" evidence="3">
    <location>
        <begin position="429"/>
        <end position="439"/>
    </location>
</feature>
<accession>A0A0C7NDF5</accession>
<dbReference type="GO" id="GO:0016042">
    <property type="term" value="P:lipid catabolic process"/>
    <property type="evidence" value="ECO:0007669"/>
    <property type="project" value="UniProtKB-KW"/>
</dbReference>
<dbReference type="EMBL" id="LN736368">
    <property type="protein sequence ID" value="CEP63684.1"/>
    <property type="molecule type" value="Genomic_DNA"/>
</dbReference>
<organism evidence="5 6">
    <name type="scientific">Lachancea lanzarotensis</name>
    <dbReference type="NCBI Taxonomy" id="1245769"/>
    <lineage>
        <taxon>Eukaryota</taxon>
        <taxon>Fungi</taxon>
        <taxon>Dikarya</taxon>
        <taxon>Ascomycota</taxon>
        <taxon>Saccharomycotina</taxon>
        <taxon>Saccharomycetes</taxon>
        <taxon>Saccharomycetales</taxon>
        <taxon>Saccharomycetaceae</taxon>
        <taxon>Lachancea</taxon>
    </lineage>
</organism>
<keyword evidence="2" id="KW-0442">Lipid degradation</keyword>
<dbReference type="Proteomes" id="UP000054304">
    <property type="component" value="Unassembled WGS sequence"/>
</dbReference>
<dbReference type="RefSeq" id="XP_022629896.1">
    <property type="nucleotide sequence ID" value="XM_022770569.1"/>
</dbReference>
<dbReference type="InterPro" id="IPR044294">
    <property type="entry name" value="Lipase-like"/>
</dbReference>
<dbReference type="PANTHER" id="PTHR12482:SF20">
    <property type="entry name" value="LIPASE YDR444W-RELATED"/>
    <property type="match status" value="1"/>
</dbReference>
<dbReference type="OrthoDB" id="5368485at2759"/>
<protein>
    <submittedName>
        <fullName evidence="5">LALA0S09e00188g1_1</fullName>
    </submittedName>
</protein>
<dbReference type="HOGENOM" id="CLU_007367_1_0_1"/>
<feature type="compositionally biased region" description="Basic and acidic residues" evidence="3">
    <location>
        <begin position="476"/>
        <end position="492"/>
    </location>
</feature>
<feature type="region of interest" description="Disordered" evidence="3">
    <location>
        <begin position="416"/>
        <end position="449"/>
    </location>
</feature>
<gene>
    <name evidence="5" type="ORF">LALA0_S09e00188g</name>
</gene>
<evidence type="ECO:0000256" key="1">
    <source>
        <dbReference type="ARBA" id="ARBA00007920"/>
    </source>
</evidence>
<dbReference type="Pfam" id="PF05057">
    <property type="entry name" value="DUF676"/>
    <property type="match status" value="1"/>
</dbReference>
<dbReference type="SUPFAM" id="SSF53474">
    <property type="entry name" value="alpha/beta-Hydrolases"/>
    <property type="match status" value="1"/>
</dbReference>
<evidence type="ECO:0000259" key="4">
    <source>
        <dbReference type="Pfam" id="PF05057"/>
    </source>
</evidence>